<dbReference type="InterPro" id="IPR001460">
    <property type="entry name" value="PCN-bd_Tpept"/>
</dbReference>
<feature type="domain" description="Glycosyl transferase family 51" evidence="18">
    <location>
        <begin position="82"/>
        <end position="271"/>
    </location>
</feature>
<proteinExistence type="predicted"/>
<evidence type="ECO:0000256" key="16">
    <source>
        <dbReference type="SAM" id="Phobius"/>
    </source>
</evidence>
<comment type="catalytic activity">
    <reaction evidence="14">
        <text>[GlcNAc-(1-&gt;4)-Mur2Ac(oyl-L-Ala-gamma-D-Glu-L-Lys-D-Ala-D-Ala)](n)-di-trans,octa-cis-undecaprenyl diphosphate + beta-D-GlcNAc-(1-&gt;4)-Mur2Ac(oyl-L-Ala-gamma-D-Glu-L-Lys-D-Ala-D-Ala)-di-trans,octa-cis-undecaprenyl diphosphate = [GlcNAc-(1-&gt;4)-Mur2Ac(oyl-L-Ala-gamma-D-Glu-L-Lys-D-Ala-D-Ala)](n+1)-di-trans,octa-cis-undecaprenyl diphosphate + di-trans,octa-cis-undecaprenyl diphosphate + H(+)</text>
        <dbReference type="Rhea" id="RHEA:23708"/>
        <dbReference type="Rhea" id="RHEA-COMP:9602"/>
        <dbReference type="Rhea" id="RHEA-COMP:9603"/>
        <dbReference type="ChEBI" id="CHEBI:15378"/>
        <dbReference type="ChEBI" id="CHEBI:58405"/>
        <dbReference type="ChEBI" id="CHEBI:60033"/>
        <dbReference type="ChEBI" id="CHEBI:78435"/>
        <dbReference type="EC" id="2.4.99.28"/>
    </reaction>
</comment>
<evidence type="ECO:0000256" key="10">
    <source>
        <dbReference type="ARBA" id="ARBA00023136"/>
    </source>
</evidence>
<comment type="catalytic activity">
    <reaction evidence="13">
        <text>Preferential cleavage: (Ac)2-L-Lys-D-Ala-|-D-Ala. Also transpeptidation of peptidyl-alanyl moieties that are N-acyl substituents of D-alanine.</text>
        <dbReference type="EC" id="3.4.16.4"/>
    </reaction>
</comment>
<keyword evidence="20" id="KW-1185">Reference proteome</keyword>
<dbReference type="PANTHER" id="PTHR32282">
    <property type="entry name" value="BINDING PROTEIN TRANSPEPTIDASE, PUTATIVE-RELATED"/>
    <property type="match status" value="1"/>
</dbReference>
<evidence type="ECO:0000256" key="5">
    <source>
        <dbReference type="ARBA" id="ARBA00022676"/>
    </source>
</evidence>
<evidence type="ECO:0000256" key="3">
    <source>
        <dbReference type="ARBA" id="ARBA00022645"/>
    </source>
</evidence>
<dbReference type="InterPro" id="IPR036950">
    <property type="entry name" value="PBP_transglycosylase"/>
</dbReference>
<feature type="compositionally biased region" description="Gly residues" evidence="15">
    <location>
        <begin position="945"/>
        <end position="965"/>
    </location>
</feature>
<dbReference type="InterPro" id="IPR013783">
    <property type="entry name" value="Ig-like_fold"/>
</dbReference>
<protein>
    <submittedName>
        <fullName evidence="19">Carboxypeptidase</fullName>
    </submittedName>
</protein>
<gene>
    <name evidence="19" type="ORF">G9U52_01420</name>
</gene>
<reference evidence="19" key="1">
    <citation type="submission" date="2020-03" db="EMBL/GenBank/DDBJ databases">
        <title>Draft sequencing of Paenibacilllus sp. S3N08.</title>
        <authorList>
            <person name="Kim D.-U."/>
        </authorList>
    </citation>
    <scope>NUCLEOTIDE SEQUENCE</scope>
    <source>
        <strain evidence="19">S3N08</strain>
    </source>
</reference>
<dbReference type="Pfam" id="PF00905">
    <property type="entry name" value="Transpeptidase"/>
    <property type="match status" value="1"/>
</dbReference>
<dbReference type="InterPro" id="IPR023346">
    <property type="entry name" value="Lysozyme-like_dom_sf"/>
</dbReference>
<evidence type="ECO:0000313" key="19">
    <source>
        <dbReference type="EMBL" id="NHN28487.1"/>
    </source>
</evidence>
<dbReference type="GO" id="GO:0004180">
    <property type="term" value="F:carboxypeptidase activity"/>
    <property type="evidence" value="ECO:0007669"/>
    <property type="project" value="UniProtKB-KW"/>
</dbReference>
<keyword evidence="12" id="KW-0961">Cell wall biogenesis/degradation</keyword>
<comment type="subcellular location">
    <subcellularLocation>
        <location evidence="1">Cell membrane</location>
    </subcellularLocation>
</comment>
<dbReference type="InterPro" id="IPR001264">
    <property type="entry name" value="Glyco_trans_51"/>
</dbReference>
<keyword evidence="9" id="KW-0573">Peptidoglycan synthesis</keyword>
<evidence type="ECO:0000313" key="20">
    <source>
        <dbReference type="Proteomes" id="UP001165962"/>
    </source>
</evidence>
<evidence type="ECO:0000256" key="13">
    <source>
        <dbReference type="ARBA" id="ARBA00034000"/>
    </source>
</evidence>
<evidence type="ECO:0000259" key="18">
    <source>
        <dbReference type="Pfam" id="PF00912"/>
    </source>
</evidence>
<evidence type="ECO:0000259" key="17">
    <source>
        <dbReference type="Pfam" id="PF00905"/>
    </source>
</evidence>
<feature type="compositionally biased region" description="Low complexity" evidence="15">
    <location>
        <begin position="974"/>
        <end position="1002"/>
    </location>
</feature>
<dbReference type="Gene3D" id="3.40.710.10">
    <property type="entry name" value="DD-peptidase/beta-lactamase superfamily"/>
    <property type="match status" value="1"/>
</dbReference>
<keyword evidence="3 19" id="KW-0121">Carboxypeptidase</keyword>
<keyword evidence="11" id="KW-0511">Multifunctional enzyme</keyword>
<accession>A0ABX0IXD1</accession>
<evidence type="ECO:0000256" key="1">
    <source>
        <dbReference type="ARBA" id="ARBA00004236"/>
    </source>
</evidence>
<keyword evidence="8" id="KW-0133">Cell shape</keyword>
<dbReference type="Gene3D" id="2.60.40.10">
    <property type="entry name" value="Immunoglobulins"/>
    <property type="match status" value="2"/>
</dbReference>
<evidence type="ECO:0000256" key="9">
    <source>
        <dbReference type="ARBA" id="ARBA00022984"/>
    </source>
</evidence>
<evidence type="ECO:0000256" key="2">
    <source>
        <dbReference type="ARBA" id="ARBA00022475"/>
    </source>
</evidence>
<dbReference type="Pfam" id="PF00912">
    <property type="entry name" value="Transgly"/>
    <property type="match status" value="1"/>
</dbReference>
<evidence type="ECO:0000256" key="14">
    <source>
        <dbReference type="ARBA" id="ARBA00049902"/>
    </source>
</evidence>
<comment type="caution">
    <text evidence="19">The sequence shown here is derived from an EMBL/GenBank/DDBJ whole genome shotgun (WGS) entry which is preliminary data.</text>
</comment>
<sequence>MEMEMEKKKVSAWHVIWSIVKYTLITLKWILIICVIAGFLGGGAAFGYVSSLVKDDPIRSKESMTAQVQENALSGFVYFNDGSIIGQLRGEEDRLMAKLEDIPQQVIDAVFAIEDKNFYEHNGIDFRGTARAVYQKLMKQDVQTGGSTITQQLARRVFLTLDREDSRKAKEIFLAMRMERLMSKDEILLAYLNKIPYGNGSSGYNAYGIKAAAKGIFNVSDLKELNIAQAAYLAGVPQLPSNYSAFSSKGQFDGAAFKRAVSRQQLVLRRMLEENKINQEQYQEAMDFDLQSTLAEPVKKAYSTYPYLMIEMEKAAAKAILSVQDPKLSAQPESDAYNEALRNTQSQLGRGGYKIYSTLDKDIYESMREIAENPANFTPEDPVKGIEQIGAVMMDTKSGAILGMMEGRDFFVEQMNHATQAYRQPGSSMKPIAAFIPAIEKGAISPASIIDDVPVLLRDGTRGGYHIPENWDNKFHGLITARRAFNQSYNIPAIKIFLDIVGIENAWDLAKKMGITSIAKEDYTAQTGVIGGMHNGVSVKELTNAYNTISNKGVHNDAYMVQKITDSNGKLIYEHQETPTVLFSEQTAYIMTDMMRTVITAGTATDLMSKYKYYGKIAIVGKTGSTQDDADAWFMGYTPDVTLGVWAGYDAPVHKLSSKTGGTSRAKNIWALILNDAINKKPDYFPTTQFKRPENIVEMTVSGYSGKLPSAATSQSGKVNTDIFNRKFVPTVEDNVFLNLSIIPYNGINYIAQEATPAEFVFEKTVIKREKSVSGILKQIQEIMQKVSPDRRRSINHYRPLDYEDDAPTENDPRVDDGNPPVAPISVVATRSGDTSHITFHASSSEDTVGYRLYRSLNRGSFERMGGKVALAGEETQFTDQAAGNGSFGYYVTAVDVGGHESAPSKASFTDGSSVDTNQLKPDESGAVTPPPLTGTIIDPTLTGGANGNGTGSPGNSGSGAGTGTTPGAPTPVTPGTAAPGTPVPSPGGSAPSGPATAAPETPTGFSIKGSEAGVIMNWKANPAKDKIKQYAIYYSEKENGVFMRLGTVSSGTEFRYYSAVYNGFYKLSAINEAGESKQTAAVHFKK</sequence>
<dbReference type="SUPFAM" id="SSF53955">
    <property type="entry name" value="Lysozyme-like"/>
    <property type="match status" value="1"/>
</dbReference>
<name>A0ABX0IXD1_9BACL</name>
<dbReference type="Proteomes" id="UP001165962">
    <property type="component" value="Unassembled WGS sequence"/>
</dbReference>
<organism evidence="19 20">
    <name type="scientific">Paenibacillus agricola</name>
    <dbReference type="NCBI Taxonomy" id="2716264"/>
    <lineage>
        <taxon>Bacteria</taxon>
        <taxon>Bacillati</taxon>
        <taxon>Bacillota</taxon>
        <taxon>Bacilli</taxon>
        <taxon>Bacillales</taxon>
        <taxon>Paenibacillaceae</taxon>
        <taxon>Paenibacillus</taxon>
    </lineage>
</organism>
<feature type="region of interest" description="Disordered" evidence="15">
    <location>
        <begin position="903"/>
        <end position="1002"/>
    </location>
</feature>
<evidence type="ECO:0000256" key="6">
    <source>
        <dbReference type="ARBA" id="ARBA00022679"/>
    </source>
</evidence>
<keyword evidence="4" id="KW-0645">Protease</keyword>
<feature type="transmembrane region" description="Helical" evidence="16">
    <location>
        <begin position="29"/>
        <end position="49"/>
    </location>
</feature>
<keyword evidence="16" id="KW-0812">Transmembrane</keyword>
<feature type="region of interest" description="Disordered" evidence="15">
    <location>
        <begin position="788"/>
        <end position="820"/>
    </location>
</feature>
<evidence type="ECO:0000256" key="15">
    <source>
        <dbReference type="SAM" id="MobiDB-lite"/>
    </source>
</evidence>
<evidence type="ECO:0000256" key="12">
    <source>
        <dbReference type="ARBA" id="ARBA00023316"/>
    </source>
</evidence>
<evidence type="ECO:0000256" key="8">
    <source>
        <dbReference type="ARBA" id="ARBA00022960"/>
    </source>
</evidence>
<dbReference type="RefSeq" id="WP_166145081.1">
    <property type="nucleotide sequence ID" value="NZ_JAAOIW010000001.1"/>
</dbReference>
<keyword evidence="7" id="KW-0378">Hydrolase</keyword>
<keyword evidence="10 16" id="KW-0472">Membrane</keyword>
<feature type="domain" description="Penicillin-binding protein transpeptidase" evidence="17">
    <location>
        <begin position="390"/>
        <end position="665"/>
    </location>
</feature>
<feature type="compositionally biased region" description="Polar residues" evidence="15">
    <location>
        <begin position="905"/>
        <end position="920"/>
    </location>
</feature>
<dbReference type="SUPFAM" id="SSF56601">
    <property type="entry name" value="beta-lactamase/transpeptidase-like"/>
    <property type="match status" value="1"/>
</dbReference>
<evidence type="ECO:0000256" key="11">
    <source>
        <dbReference type="ARBA" id="ARBA00023268"/>
    </source>
</evidence>
<dbReference type="InterPro" id="IPR050396">
    <property type="entry name" value="Glycosyltr_51/Transpeptidase"/>
</dbReference>
<dbReference type="InterPro" id="IPR012338">
    <property type="entry name" value="Beta-lactam/transpept-like"/>
</dbReference>
<keyword evidence="16" id="KW-1133">Transmembrane helix</keyword>
<dbReference type="EMBL" id="JAAOIW010000001">
    <property type="protein sequence ID" value="NHN28487.1"/>
    <property type="molecule type" value="Genomic_DNA"/>
</dbReference>
<keyword evidence="2" id="KW-1003">Cell membrane</keyword>
<evidence type="ECO:0000256" key="7">
    <source>
        <dbReference type="ARBA" id="ARBA00022801"/>
    </source>
</evidence>
<keyword evidence="5" id="KW-0328">Glycosyltransferase</keyword>
<keyword evidence="6" id="KW-0808">Transferase</keyword>
<evidence type="ECO:0000256" key="4">
    <source>
        <dbReference type="ARBA" id="ARBA00022670"/>
    </source>
</evidence>
<dbReference type="PANTHER" id="PTHR32282:SF11">
    <property type="entry name" value="PENICILLIN-BINDING PROTEIN 1B"/>
    <property type="match status" value="1"/>
</dbReference>
<dbReference type="Gene3D" id="1.10.3810.10">
    <property type="entry name" value="Biosynthetic peptidoglycan transglycosylase-like"/>
    <property type="match status" value="1"/>
</dbReference>